<evidence type="ECO:0000256" key="12">
    <source>
        <dbReference type="ARBA" id="ARBA00032932"/>
    </source>
</evidence>
<feature type="transmembrane region" description="Helical" evidence="14">
    <location>
        <begin position="211"/>
        <end position="234"/>
    </location>
</feature>
<evidence type="ECO:0000256" key="7">
    <source>
        <dbReference type="ARBA" id="ARBA00022801"/>
    </source>
</evidence>
<dbReference type="Pfam" id="PF02673">
    <property type="entry name" value="BacA"/>
    <property type="match status" value="1"/>
</dbReference>
<keyword evidence="15" id="KW-0418">Kinase</keyword>
<dbReference type="EC" id="3.6.1.27" evidence="3 14"/>
<comment type="caution">
    <text evidence="15">The sequence shown here is derived from an EMBL/GenBank/DDBJ whole genome shotgun (WGS) entry which is preliminary data.</text>
</comment>
<comment type="similarity">
    <text evidence="2 14">Belongs to the UppP family.</text>
</comment>
<evidence type="ECO:0000256" key="10">
    <source>
        <dbReference type="ARBA" id="ARBA00023251"/>
    </source>
</evidence>
<dbReference type="GO" id="GO:0050380">
    <property type="term" value="F:undecaprenyl-diphosphatase activity"/>
    <property type="evidence" value="ECO:0007669"/>
    <property type="project" value="UniProtKB-UniRule"/>
</dbReference>
<evidence type="ECO:0000256" key="6">
    <source>
        <dbReference type="ARBA" id="ARBA00022692"/>
    </source>
</evidence>
<evidence type="ECO:0000313" key="16">
    <source>
        <dbReference type="Proteomes" id="UP000319613"/>
    </source>
</evidence>
<reference evidence="15 16" key="1">
    <citation type="submission" date="2017-07" db="EMBL/GenBank/DDBJ databases">
        <title>Mechanisms for carbon and nitrogen cycling indicate functional differentiation within the Candidate Phyla Radiation.</title>
        <authorList>
            <person name="Danczak R.E."/>
            <person name="Johnston M.D."/>
            <person name="Kenah C."/>
            <person name="Slattery M."/>
            <person name="Wrighton K.C."/>
            <person name="Wilkins M.J."/>
        </authorList>
    </citation>
    <scope>NUCLEOTIDE SEQUENCE [LARGE SCALE GENOMIC DNA]</scope>
    <source>
        <strain evidence="15">Gr01-1014_77</strain>
    </source>
</reference>
<evidence type="ECO:0000256" key="1">
    <source>
        <dbReference type="ARBA" id="ARBA00004651"/>
    </source>
</evidence>
<feature type="transmembrane region" description="Helical" evidence="14">
    <location>
        <begin position="177"/>
        <end position="199"/>
    </location>
</feature>
<comment type="miscellaneous">
    <text evidence="14">Bacitracin is thought to be involved in the inhibition of peptidoglycan synthesis by sequestering undecaprenyl diphosphate, thereby reducing the pool of lipid carrier available.</text>
</comment>
<keyword evidence="6 14" id="KW-0812">Transmembrane</keyword>
<dbReference type="NCBIfam" id="NF001390">
    <property type="entry name" value="PRK00281.1-4"/>
    <property type="match status" value="1"/>
</dbReference>
<keyword evidence="7 14" id="KW-0378">Hydrolase</keyword>
<evidence type="ECO:0000256" key="14">
    <source>
        <dbReference type="HAMAP-Rule" id="MF_01006"/>
    </source>
</evidence>
<dbReference type="InterPro" id="IPR003824">
    <property type="entry name" value="UppP"/>
</dbReference>
<dbReference type="GO" id="GO:0005886">
    <property type="term" value="C:plasma membrane"/>
    <property type="evidence" value="ECO:0007669"/>
    <property type="project" value="UniProtKB-SubCell"/>
</dbReference>
<evidence type="ECO:0000256" key="3">
    <source>
        <dbReference type="ARBA" id="ARBA00012374"/>
    </source>
</evidence>
<evidence type="ECO:0000256" key="9">
    <source>
        <dbReference type="ARBA" id="ARBA00023136"/>
    </source>
</evidence>
<dbReference type="GO" id="GO:0009252">
    <property type="term" value="P:peptidoglycan biosynthetic process"/>
    <property type="evidence" value="ECO:0007669"/>
    <property type="project" value="UniProtKB-KW"/>
</dbReference>
<keyword evidence="14" id="KW-0133">Cell shape</keyword>
<feature type="transmembrane region" description="Helical" evidence="14">
    <location>
        <begin position="74"/>
        <end position="92"/>
    </location>
</feature>
<keyword evidence="5 14" id="KW-1003">Cell membrane</keyword>
<protein>
    <recommendedName>
        <fullName evidence="4 14">Undecaprenyl-diphosphatase</fullName>
        <ecNumber evidence="3 14">3.6.1.27</ecNumber>
    </recommendedName>
    <alternativeName>
        <fullName evidence="12 14">Bacitracin resistance protein</fullName>
    </alternativeName>
    <alternativeName>
        <fullName evidence="11 14">Undecaprenyl pyrophosphate phosphatase</fullName>
    </alternativeName>
</protein>
<keyword evidence="15" id="KW-0808">Transferase</keyword>
<dbReference type="GO" id="GO:0071555">
    <property type="term" value="P:cell wall organization"/>
    <property type="evidence" value="ECO:0007669"/>
    <property type="project" value="UniProtKB-KW"/>
</dbReference>
<dbReference type="GO" id="GO:0046677">
    <property type="term" value="P:response to antibiotic"/>
    <property type="evidence" value="ECO:0007669"/>
    <property type="project" value="UniProtKB-UniRule"/>
</dbReference>
<dbReference type="AlphaFoldDB" id="A0A554JDT7"/>
<sequence>MSYIHATILGIVEGLTEFLPISSTAHLILASDLMNLVQSEFNKSFEIIIQMGAIFSVVFLYYKDIFKWAMIKKLFVAFIPTAIIGLLLYKFIKESLIGNTVVVLWALAIGGLLLIVFERVFAKKITANESESMGLSEITYKQSFVVGLFQSLAVIPGVSRSAATIIGGMLWGVKRKAIVEFSFLLAVPTMVAATALDIYKNIGAFTNSDWKVLSVGLVVSFVTAILAIKFFIAYIQKNTFSAFGWYRILLVIVFATIFFG</sequence>
<dbReference type="GO" id="GO:0016301">
    <property type="term" value="F:kinase activity"/>
    <property type="evidence" value="ECO:0007669"/>
    <property type="project" value="UniProtKB-KW"/>
</dbReference>
<keyword evidence="10 14" id="KW-0046">Antibiotic resistance</keyword>
<evidence type="ECO:0000256" key="11">
    <source>
        <dbReference type="ARBA" id="ARBA00032707"/>
    </source>
</evidence>
<comment type="subcellular location">
    <subcellularLocation>
        <location evidence="1 14">Cell membrane</location>
        <topology evidence="1 14">Multi-pass membrane protein</topology>
    </subcellularLocation>
</comment>
<dbReference type="GO" id="GO:0008360">
    <property type="term" value="P:regulation of cell shape"/>
    <property type="evidence" value="ECO:0007669"/>
    <property type="project" value="UniProtKB-KW"/>
</dbReference>
<comment type="catalytic activity">
    <reaction evidence="13 14">
        <text>di-trans,octa-cis-undecaprenyl diphosphate + H2O = di-trans,octa-cis-undecaprenyl phosphate + phosphate + H(+)</text>
        <dbReference type="Rhea" id="RHEA:28094"/>
        <dbReference type="ChEBI" id="CHEBI:15377"/>
        <dbReference type="ChEBI" id="CHEBI:15378"/>
        <dbReference type="ChEBI" id="CHEBI:43474"/>
        <dbReference type="ChEBI" id="CHEBI:58405"/>
        <dbReference type="ChEBI" id="CHEBI:60392"/>
        <dbReference type="EC" id="3.6.1.27"/>
    </reaction>
</comment>
<dbReference type="NCBIfam" id="TIGR00753">
    <property type="entry name" value="undec_PP_bacA"/>
    <property type="match status" value="1"/>
</dbReference>
<organism evidence="15 16">
    <name type="scientific">Candidatus Doudnabacteria bacterium Gr01-1014_77</name>
    <dbReference type="NCBI Taxonomy" id="2017133"/>
    <lineage>
        <taxon>Bacteria</taxon>
        <taxon>Candidatus Doudnaibacteriota</taxon>
    </lineage>
</organism>
<dbReference type="HAMAP" id="MF_01006">
    <property type="entry name" value="Undec_diphosphatase"/>
    <property type="match status" value="1"/>
</dbReference>
<name>A0A554JDT7_9BACT</name>
<keyword evidence="14" id="KW-0573">Peptidoglycan synthesis</keyword>
<evidence type="ECO:0000256" key="4">
    <source>
        <dbReference type="ARBA" id="ARBA00021581"/>
    </source>
</evidence>
<keyword evidence="14" id="KW-0961">Cell wall biogenesis/degradation</keyword>
<evidence type="ECO:0000256" key="8">
    <source>
        <dbReference type="ARBA" id="ARBA00022989"/>
    </source>
</evidence>
<dbReference type="PANTHER" id="PTHR30622">
    <property type="entry name" value="UNDECAPRENYL-DIPHOSPHATASE"/>
    <property type="match status" value="1"/>
</dbReference>
<feature type="transmembrane region" description="Helical" evidence="14">
    <location>
        <begin position="44"/>
        <end position="62"/>
    </location>
</feature>
<evidence type="ECO:0000256" key="2">
    <source>
        <dbReference type="ARBA" id="ARBA00010621"/>
    </source>
</evidence>
<dbReference type="EMBL" id="VMFF01000003">
    <property type="protein sequence ID" value="TSC66573.1"/>
    <property type="molecule type" value="Genomic_DNA"/>
</dbReference>
<accession>A0A554JDT7</accession>
<feature type="transmembrane region" description="Helical" evidence="14">
    <location>
        <begin position="104"/>
        <end position="122"/>
    </location>
</feature>
<evidence type="ECO:0000256" key="13">
    <source>
        <dbReference type="ARBA" id="ARBA00047594"/>
    </source>
</evidence>
<feature type="transmembrane region" description="Helical" evidence="14">
    <location>
        <begin position="240"/>
        <end position="259"/>
    </location>
</feature>
<dbReference type="Proteomes" id="UP000319613">
    <property type="component" value="Unassembled WGS sequence"/>
</dbReference>
<dbReference type="PANTHER" id="PTHR30622:SF3">
    <property type="entry name" value="UNDECAPRENYL-DIPHOSPHATASE"/>
    <property type="match status" value="1"/>
</dbReference>
<gene>
    <name evidence="14" type="primary">uppP</name>
    <name evidence="15" type="ORF">G01um101477_45</name>
</gene>
<keyword evidence="9 14" id="KW-0472">Membrane</keyword>
<evidence type="ECO:0000256" key="5">
    <source>
        <dbReference type="ARBA" id="ARBA00022475"/>
    </source>
</evidence>
<evidence type="ECO:0000313" key="15">
    <source>
        <dbReference type="EMBL" id="TSC66573.1"/>
    </source>
</evidence>
<comment type="function">
    <text evidence="14">Catalyzes the dephosphorylation of undecaprenyl diphosphate (UPP). Confers resistance to bacitracin.</text>
</comment>
<proteinExistence type="inferred from homology"/>
<keyword evidence="8 14" id="KW-1133">Transmembrane helix</keyword>